<name>A0A830H5U0_9CHLO</name>
<evidence type="ECO:0000313" key="2">
    <source>
        <dbReference type="EMBL" id="GHP01968.1"/>
    </source>
</evidence>
<dbReference type="AlphaFoldDB" id="A0A830H5U0"/>
<evidence type="ECO:0000313" key="3">
    <source>
        <dbReference type="Proteomes" id="UP000660262"/>
    </source>
</evidence>
<gene>
    <name evidence="2" type="ORF">PPROV_000072400</name>
</gene>
<dbReference type="SUPFAM" id="SSF48371">
    <property type="entry name" value="ARM repeat"/>
    <property type="match status" value="1"/>
</dbReference>
<reference evidence="2" key="1">
    <citation type="submission" date="2020-10" db="EMBL/GenBank/DDBJ databases">
        <title>Unveiling of a novel bifunctional photoreceptor, Dualchrome1, isolated from a cosmopolitan green alga.</title>
        <authorList>
            <person name="Suzuki S."/>
            <person name="Kawachi M."/>
        </authorList>
    </citation>
    <scope>NUCLEOTIDE SEQUENCE</scope>
    <source>
        <strain evidence="2">NIES 2893</strain>
    </source>
</reference>
<dbReference type="EMBL" id="BNJQ01000002">
    <property type="protein sequence ID" value="GHP01968.1"/>
    <property type="molecule type" value="Genomic_DNA"/>
</dbReference>
<sequence length="447" mass="49577">MSTSGGRAKRITKEATSALAEYFAKCTWLTSGGSKLPPGGKDASLDDIIATYGLKWTQASTALKTFKLKHGLLRKPPSAGASPQEVCAWAEERQPDFTEDVFDVAVTWVRQSSLFEVADEAERRALNEALYVEDPADFHQLEEATTARWLDMLCSKYGGEQSPIKFELAVYEHADAACEVIARVLECSSLCSSHVHDALLQAWRNVFFRAERKVNLNVSGETPRELVFYISGWLIKWAISRVSRRSVRVRASVEAALGCRADGEDDDLPDGLLLAREKHADHLKYPCAEFFNMVERFEEVFQGNMSLDMLARHGDGLINRICAALVRDKETKRLYALVPGSENSLPLSEFVHGYARMRGRDFACQVRAKGKDVGDACSTRQRLSVIVSGVAARASAMVQENGQNDDEVDGSDEVDEAGDNESGEDDDDDDDDDDLDDIDLNELLNFE</sequence>
<accession>A0A830H5U0</accession>
<dbReference type="InterPro" id="IPR016024">
    <property type="entry name" value="ARM-type_fold"/>
</dbReference>
<feature type="compositionally biased region" description="Acidic residues" evidence="1">
    <location>
        <begin position="403"/>
        <end position="440"/>
    </location>
</feature>
<protein>
    <submittedName>
        <fullName evidence="2">Uncharacterized protein</fullName>
    </submittedName>
</protein>
<organism evidence="2 3">
    <name type="scientific">Pycnococcus provasolii</name>
    <dbReference type="NCBI Taxonomy" id="41880"/>
    <lineage>
        <taxon>Eukaryota</taxon>
        <taxon>Viridiplantae</taxon>
        <taxon>Chlorophyta</taxon>
        <taxon>Pseudoscourfieldiophyceae</taxon>
        <taxon>Pseudoscourfieldiales</taxon>
        <taxon>Pycnococcaceae</taxon>
        <taxon>Pycnococcus</taxon>
    </lineage>
</organism>
<proteinExistence type="predicted"/>
<keyword evidence="3" id="KW-1185">Reference proteome</keyword>
<feature type="region of interest" description="Disordered" evidence="1">
    <location>
        <begin position="398"/>
        <end position="447"/>
    </location>
</feature>
<evidence type="ECO:0000256" key="1">
    <source>
        <dbReference type="SAM" id="MobiDB-lite"/>
    </source>
</evidence>
<comment type="caution">
    <text evidence="2">The sequence shown here is derived from an EMBL/GenBank/DDBJ whole genome shotgun (WGS) entry which is preliminary data.</text>
</comment>
<dbReference type="Proteomes" id="UP000660262">
    <property type="component" value="Unassembled WGS sequence"/>
</dbReference>